<reference evidence="3" key="2">
    <citation type="journal article" date="2022" name="Microbiol. Resour. Announc.">
        <title>Whole-Genome Sequence of Entomortierella parvispora E1425, a Mucoromycotan Fungus Associated with Burkholderiaceae-Related Endosymbiotic Bacteria.</title>
        <authorList>
            <person name="Herlambang A."/>
            <person name="Guo Y."/>
            <person name="Takashima Y."/>
            <person name="Narisawa K."/>
            <person name="Ohta H."/>
            <person name="Nishizawa T."/>
        </authorList>
    </citation>
    <scope>NUCLEOTIDE SEQUENCE</scope>
    <source>
        <strain evidence="3">E1425</strain>
    </source>
</reference>
<comment type="caution">
    <text evidence="3">The sequence shown here is derived from an EMBL/GenBank/DDBJ whole genome shotgun (WGS) entry which is preliminary data.</text>
</comment>
<dbReference type="Gene3D" id="1.10.4080.10">
    <property type="entry name" value="ADP-ribosylation/Crystallin J1"/>
    <property type="match status" value="2"/>
</dbReference>
<dbReference type="SUPFAM" id="SSF101478">
    <property type="entry name" value="ADP-ribosylglycohydrolase"/>
    <property type="match status" value="2"/>
</dbReference>
<keyword evidence="1" id="KW-0460">Magnesium</keyword>
<feature type="binding site" evidence="1">
    <location>
        <position position="75"/>
    </location>
    <ligand>
        <name>Mg(2+)</name>
        <dbReference type="ChEBI" id="CHEBI:18420"/>
        <label>1</label>
    </ligand>
</feature>
<feature type="binding site" evidence="1">
    <location>
        <position position="461"/>
    </location>
    <ligand>
        <name>Mg(2+)</name>
        <dbReference type="ChEBI" id="CHEBI:18420"/>
        <label>1</label>
    </ligand>
</feature>
<keyword evidence="4" id="KW-1185">Reference proteome</keyword>
<feature type="binding site" evidence="1">
    <location>
        <position position="464"/>
    </location>
    <ligand>
        <name>Mg(2+)</name>
        <dbReference type="ChEBI" id="CHEBI:18420"/>
        <label>1</label>
    </ligand>
</feature>
<dbReference type="Proteomes" id="UP000827284">
    <property type="component" value="Unassembled WGS sequence"/>
</dbReference>
<gene>
    <name evidence="3" type="ORF">EMPS_08286</name>
</gene>
<name>A0A9P3HG30_9FUNG</name>
<proteinExistence type="predicted"/>
<feature type="binding site" evidence="1">
    <location>
        <position position="76"/>
    </location>
    <ligand>
        <name>Mg(2+)</name>
        <dbReference type="ChEBI" id="CHEBI:18420"/>
        <label>1</label>
    </ligand>
</feature>
<dbReference type="OrthoDB" id="2021138at2759"/>
<accession>A0A9P3HG30</accession>
<dbReference type="Pfam" id="PF03747">
    <property type="entry name" value="ADP_ribosyl_GH"/>
    <property type="match status" value="2"/>
</dbReference>
<evidence type="ECO:0000256" key="2">
    <source>
        <dbReference type="SAM" id="MobiDB-lite"/>
    </source>
</evidence>
<evidence type="ECO:0000313" key="3">
    <source>
        <dbReference type="EMBL" id="GJJ75928.1"/>
    </source>
</evidence>
<reference evidence="3" key="1">
    <citation type="submission" date="2021-11" db="EMBL/GenBank/DDBJ databases">
        <authorList>
            <person name="Herlambang A."/>
            <person name="Guo Y."/>
            <person name="Takashima Y."/>
            <person name="Nishizawa T."/>
        </authorList>
    </citation>
    <scope>NUCLEOTIDE SEQUENCE</scope>
    <source>
        <strain evidence="3">E1425</strain>
    </source>
</reference>
<protein>
    <recommendedName>
        <fullName evidence="5">ADP-ribosylglycohydrolase</fullName>
    </recommendedName>
</protein>
<feature type="region of interest" description="Disordered" evidence="2">
    <location>
        <begin position="247"/>
        <end position="278"/>
    </location>
</feature>
<keyword evidence="1" id="KW-0479">Metal-binding</keyword>
<dbReference type="InterPro" id="IPR036705">
    <property type="entry name" value="Ribosyl_crysJ1_sf"/>
</dbReference>
<feature type="binding site" evidence="1">
    <location>
        <position position="77"/>
    </location>
    <ligand>
        <name>Mg(2+)</name>
        <dbReference type="ChEBI" id="CHEBI:18420"/>
        <label>1</label>
    </ligand>
</feature>
<organism evidence="3 4">
    <name type="scientific">Entomortierella parvispora</name>
    <dbReference type="NCBI Taxonomy" id="205924"/>
    <lineage>
        <taxon>Eukaryota</taxon>
        <taxon>Fungi</taxon>
        <taxon>Fungi incertae sedis</taxon>
        <taxon>Mucoromycota</taxon>
        <taxon>Mortierellomycotina</taxon>
        <taxon>Mortierellomycetes</taxon>
        <taxon>Mortierellales</taxon>
        <taxon>Mortierellaceae</taxon>
        <taxon>Entomortierella</taxon>
    </lineage>
</organism>
<evidence type="ECO:0008006" key="5">
    <source>
        <dbReference type="Google" id="ProtNLM"/>
    </source>
</evidence>
<dbReference type="AlphaFoldDB" id="A0A9P3HG30"/>
<evidence type="ECO:0000313" key="4">
    <source>
        <dbReference type="Proteomes" id="UP000827284"/>
    </source>
</evidence>
<feature type="binding site" evidence="1">
    <location>
        <position position="463"/>
    </location>
    <ligand>
        <name>Mg(2+)</name>
        <dbReference type="ChEBI" id="CHEBI:18420"/>
        <label>1</label>
    </ligand>
</feature>
<sequence length="523" mass="58183">MASPSTLSREQLRDRIRGCLYGNAVGDAYGLATEFMSPRQAKDLYGNGPIAFGNDPGWPVWEDGHRPIADRNDFTDDTDQMLILLQALMTTSPHQPLSASLFAKKMLEWNDFGFPELGTPSRGIGYTVMSVMDHAEFKTNPHLAAYEVWDRESRQLAANGAVMRTAVVGVESFWDERRVVRNAITAAKITHADPRSIIAALVSSVLISRMLRGGGESLERDAATVWNPALGSEAYRQGLLRFMRRGSDPEAGVQDEEDIEGILPSLDGSSSSLEGEEEQEEEHAVFHYKDFSALEKIRLEEEEAEGGNYKAQFRDRDSMDWNRNRPRAVLRDSIGWAGVDGVGADAGMFALAQSVVDDYTFLLLDTDLVPEKKMIEENLEAEGPSYQEQWTEELIHACFPPAISNLDLGSARKMGYAYKTIGVSVYAVTRQIDANPTSPEYQGPQGLFRGLMEQVTLEAGDADTNCAVMGSLLGARFGLRQGVPEAWWTALQHRTFFERTVNAFADRVLDNFEAYQQQQLLQQ</sequence>
<evidence type="ECO:0000256" key="1">
    <source>
        <dbReference type="PIRSR" id="PIRSR605502-1"/>
    </source>
</evidence>
<dbReference type="InterPro" id="IPR005502">
    <property type="entry name" value="Ribosyl_crysJ1"/>
</dbReference>
<dbReference type="GO" id="GO:0046872">
    <property type="term" value="F:metal ion binding"/>
    <property type="evidence" value="ECO:0007669"/>
    <property type="project" value="UniProtKB-KW"/>
</dbReference>
<dbReference type="PANTHER" id="PTHR16222:SF28">
    <property type="entry name" value="ADP-RIBOSYLGLYCOHYDROLASE"/>
    <property type="match status" value="1"/>
</dbReference>
<dbReference type="EMBL" id="BQFW01000011">
    <property type="protein sequence ID" value="GJJ75928.1"/>
    <property type="molecule type" value="Genomic_DNA"/>
</dbReference>
<comment type="cofactor">
    <cofactor evidence="1">
        <name>Mg(2+)</name>
        <dbReference type="ChEBI" id="CHEBI:18420"/>
    </cofactor>
    <text evidence="1">Binds 2 magnesium ions per subunit.</text>
</comment>
<dbReference type="PANTHER" id="PTHR16222">
    <property type="entry name" value="ADP-RIBOSYLGLYCOHYDROLASE"/>
    <property type="match status" value="1"/>
</dbReference>
<dbReference type="InterPro" id="IPR050792">
    <property type="entry name" value="ADP-ribosylglycohydrolase"/>
</dbReference>